<feature type="transmembrane region" description="Helical" evidence="6">
    <location>
        <begin position="163"/>
        <end position="180"/>
    </location>
</feature>
<feature type="transmembrane region" description="Helical" evidence="6">
    <location>
        <begin position="32"/>
        <end position="49"/>
    </location>
</feature>
<comment type="caution">
    <text evidence="7">The sequence shown here is derived from an EMBL/GenBank/DDBJ whole genome shotgun (WGS) entry which is preliminary data.</text>
</comment>
<feature type="transmembrane region" description="Helical" evidence="6">
    <location>
        <begin position="56"/>
        <end position="75"/>
    </location>
</feature>
<comment type="similarity">
    <text evidence="2">Belongs to the TMEM86 family.</text>
</comment>
<organism evidence="7 8">
    <name type="scientific">Lysobacter niastensis</name>
    <dbReference type="NCBI Taxonomy" id="380629"/>
    <lineage>
        <taxon>Bacteria</taxon>
        <taxon>Pseudomonadati</taxon>
        <taxon>Pseudomonadota</taxon>
        <taxon>Gammaproteobacteria</taxon>
        <taxon>Lysobacterales</taxon>
        <taxon>Lysobacteraceae</taxon>
        <taxon>Lysobacter</taxon>
    </lineage>
</organism>
<dbReference type="PANTHER" id="PTHR31885">
    <property type="entry name" value="GH04784P"/>
    <property type="match status" value="1"/>
</dbReference>
<evidence type="ECO:0000256" key="6">
    <source>
        <dbReference type="SAM" id="Phobius"/>
    </source>
</evidence>
<evidence type="ECO:0000256" key="1">
    <source>
        <dbReference type="ARBA" id="ARBA00004141"/>
    </source>
</evidence>
<dbReference type="Pfam" id="PF07947">
    <property type="entry name" value="YhhN"/>
    <property type="match status" value="1"/>
</dbReference>
<feature type="transmembrane region" description="Helical" evidence="6">
    <location>
        <begin position="81"/>
        <end position="101"/>
    </location>
</feature>
<name>A0ABS0B9E5_9GAMM</name>
<dbReference type="InterPro" id="IPR012506">
    <property type="entry name" value="TMEM86B-like"/>
</dbReference>
<feature type="transmembrane region" description="Helical" evidence="6">
    <location>
        <begin position="135"/>
        <end position="156"/>
    </location>
</feature>
<sequence>MGTGTTLWLIACATATAALVWAESRHWRLGRAIFKLAASTAFVLLALQLGASDTHYGRLVLVALVLSWVGDALLLSARSRIFLFGIGAFLLAHVAFAAAFAQLPSSRIALAVGFLAMACVGGIVLRWLWPHLSPFYRVAVSAYVAAIVAMCSLAIAASPASGAWALAAGAIAFAASDISVARDRFVAPGFTNRAWGLPLYYAAQLVLACSVGSALAMV</sequence>
<dbReference type="RefSeq" id="WP_194930318.1">
    <property type="nucleotide sequence ID" value="NZ_JADLZT010000003.1"/>
</dbReference>
<proteinExistence type="inferred from homology"/>
<dbReference type="Proteomes" id="UP001429984">
    <property type="component" value="Unassembled WGS sequence"/>
</dbReference>
<evidence type="ECO:0000256" key="4">
    <source>
        <dbReference type="ARBA" id="ARBA00022989"/>
    </source>
</evidence>
<feature type="transmembrane region" description="Helical" evidence="6">
    <location>
        <begin position="108"/>
        <end position="129"/>
    </location>
</feature>
<evidence type="ECO:0000313" key="7">
    <source>
        <dbReference type="EMBL" id="MBF6023730.1"/>
    </source>
</evidence>
<accession>A0ABS0B9E5</accession>
<keyword evidence="4 6" id="KW-1133">Transmembrane helix</keyword>
<keyword evidence="8" id="KW-1185">Reference proteome</keyword>
<dbReference type="EMBL" id="JADLZT010000003">
    <property type="protein sequence ID" value="MBF6023730.1"/>
    <property type="molecule type" value="Genomic_DNA"/>
</dbReference>
<keyword evidence="5 6" id="KW-0472">Membrane</keyword>
<protein>
    <submittedName>
        <fullName evidence="7">Lysoplasmalogenase</fullName>
    </submittedName>
</protein>
<reference evidence="7 8" key="1">
    <citation type="submission" date="2020-11" db="EMBL/GenBank/DDBJ databases">
        <title>Draft Genome Sequence and Secondary Metabolite Biosynthetic Potential of the Lysobacter niastensis Type strain DSM 18481.</title>
        <authorList>
            <person name="Turrini P."/>
            <person name="Artuso I."/>
            <person name="Tescari M."/>
            <person name="Lugli G.A."/>
            <person name="Frangipani E."/>
            <person name="Ventura M."/>
            <person name="Visca P."/>
        </authorList>
    </citation>
    <scope>NUCLEOTIDE SEQUENCE [LARGE SCALE GENOMIC DNA]</scope>
    <source>
        <strain evidence="7 8">DSM 18481</strain>
    </source>
</reference>
<feature type="transmembrane region" description="Helical" evidence="6">
    <location>
        <begin position="200"/>
        <end position="217"/>
    </location>
</feature>
<comment type="subcellular location">
    <subcellularLocation>
        <location evidence="1">Membrane</location>
        <topology evidence="1">Multi-pass membrane protein</topology>
    </subcellularLocation>
</comment>
<evidence type="ECO:0000256" key="3">
    <source>
        <dbReference type="ARBA" id="ARBA00022692"/>
    </source>
</evidence>
<evidence type="ECO:0000313" key="8">
    <source>
        <dbReference type="Proteomes" id="UP001429984"/>
    </source>
</evidence>
<keyword evidence="3 6" id="KW-0812">Transmembrane</keyword>
<gene>
    <name evidence="7" type="ORF">IU514_06790</name>
</gene>
<evidence type="ECO:0000256" key="2">
    <source>
        <dbReference type="ARBA" id="ARBA00007375"/>
    </source>
</evidence>
<evidence type="ECO:0000256" key="5">
    <source>
        <dbReference type="ARBA" id="ARBA00023136"/>
    </source>
</evidence>
<dbReference type="PANTHER" id="PTHR31885:SF6">
    <property type="entry name" value="GH04784P"/>
    <property type="match status" value="1"/>
</dbReference>